<gene>
    <name evidence="2" type="ORF">IW245_003095</name>
</gene>
<feature type="domain" description="SGNH hydrolase-type esterase" evidence="1">
    <location>
        <begin position="12"/>
        <end position="204"/>
    </location>
</feature>
<dbReference type="RefSeq" id="WP_197003819.1">
    <property type="nucleotide sequence ID" value="NZ_BONS01000016.1"/>
</dbReference>
<dbReference type="AlphaFoldDB" id="A0A8J7GFM5"/>
<evidence type="ECO:0000313" key="2">
    <source>
        <dbReference type="EMBL" id="MBG6136901.1"/>
    </source>
</evidence>
<dbReference type="SUPFAM" id="SSF52266">
    <property type="entry name" value="SGNH hydrolase"/>
    <property type="match status" value="1"/>
</dbReference>
<dbReference type="PANTHER" id="PTHR30383:SF29">
    <property type="entry name" value="SGNH HYDROLASE-TYPE ESTERASE DOMAIN-CONTAINING PROTEIN"/>
    <property type="match status" value="1"/>
</dbReference>
<organism evidence="2 3">
    <name type="scientific">Longispora fulva</name>
    <dbReference type="NCBI Taxonomy" id="619741"/>
    <lineage>
        <taxon>Bacteria</taxon>
        <taxon>Bacillati</taxon>
        <taxon>Actinomycetota</taxon>
        <taxon>Actinomycetes</taxon>
        <taxon>Micromonosporales</taxon>
        <taxon>Micromonosporaceae</taxon>
        <taxon>Longispora</taxon>
    </lineage>
</organism>
<evidence type="ECO:0000259" key="1">
    <source>
        <dbReference type="Pfam" id="PF13472"/>
    </source>
</evidence>
<dbReference type="EMBL" id="JADOUF010000001">
    <property type="protein sequence ID" value="MBG6136901.1"/>
    <property type="molecule type" value="Genomic_DNA"/>
</dbReference>
<sequence>MHTHPDAVTVLCFGDSNTFGQRAEDVDKGRWPIDVRWTGLLQNLLGDGYSVIEEGLNGRTTDLDYPDRVGRNGRAYLVPCLESHQPVDVLVLWLGGNDLKPQFGRSAADIAAALGRLIDDVESTVTYRPDRPTRILLLGPTPVDPTRPDFFAFVPPEFAPGLVAKAEELRAAVRALAAERGVGYADVGTVAGVGDDGMHLSRDAHPVVAALVAGAVTDLFAQV</sequence>
<evidence type="ECO:0000313" key="3">
    <source>
        <dbReference type="Proteomes" id="UP000622552"/>
    </source>
</evidence>
<dbReference type="Pfam" id="PF13472">
    <property type="entry name" value="Lipase_GDSL_2"/>
    <property type="match status" value="1"/>
</dbReference>
<dbReference type="PANTHER" id="PTHR30383">
    <property type="entry name" value="THIOESTERASE 1/PROTEASE 1/LYSOPHOSPHOLIPASE L1"/>
    <property type="match status" value="1"/>
</dbReference>
<comment type="caution">
    <text evidence="2">The sequence shown here is derived from an EMBL/GenBank/DDBJ whole genome shotgun (WGS) entry which is preliminary data.</text>
</comment>
<reference evidence="2" key="1">
    <citation type="submission" date="2020-11" db="EMBL/GenBank/DDBJ databases">
        <title>Sequencing the genomes of 1000 actinobacteria strains.</title>
        <authorList>
            <person name="Klenk H.-P."/>
        </authorList>
    </citation>
    <scope>NUCLEOTIDE SEQUENCE</scope>
    <source>
        <strain evidence="2">DSM 45356</strain>
    </source>
</reference>
<protein>
    <submittedName>
        <fullName evidence="2">Lysophospholipase L1-like esterase</fullName>
    </submittedName>
</protein>
<proteinExistence type="predicted"/>
<name>A0A8J7GFM5_9ACTN</name>
<accession>A0A8J7GFM5</accession>
<keyword evidence="3" id="KW-1185">Reference proteome</keyword>
<dbReference type="Proteomes" id="UP000622552">
    <property type="component" value="Unassembled WGS sequence"/>
</dbReference>
<dbReference type="Gene3D" id="3.40.50.1110">
    <property type="entry name" value="SGNH hydrolase"/>
    <property type="match status" value="1"/>
</dbReference>
<dbReference type="InterPro" id="IPR013830">
    <property type="entry name" value="SGNH_hydro"/>
</dbReference>
<dbReference type="InterPro" id="IPR051532">
    <property type="entry name" value="Ester_Hydrolysis_Enzymes"/>
</dbReference>
<dbReference type="InterPro" id="IPR036514">
    <property type="entry name" value="SGNH_hydro_sf"/>
</dbReference>